<evidence type="ECO:0000256" key="3">
    <source>
        <dbReference type="ARBA" id="ARBA00023163"/>
    </source>
</evidence>
<feature type="domain" description="Zn(2)-C6 fungal-type" evidence="5">
    <location>
        <begin position="22"/>
        <end position="50"/>
    </location>
</feature>
<accession>A0A1L9Q1B9</accession>
<reference evidence="7" key="1">
    <citation type="journal article" date="2017" name="Genome Biol.">
        <title>Comparative genomics reveals high biological diversity and specific adaptations in the industrially and medically important fungal genus Aspergillus.</title>
        <authorList>
            <person name="de Vries R.P."/>
            <person name="Riley R."/>
            <person name="Wiebenga A."/>
            <person name="Aguilar-Osorio G."/>
            <person name="Amillis S."/>
            <person name="Uchima C.A."/>
            <person name="Anderluh G."/>
            <person name="Asadollahi M."/>
            <person name="Askin M."/>
            <person name="Barry K."/>
            <person name="Battaglia E."/>
            <person name="Bayram O."/>
            <person name="Benocci T."/>
            <person name="Braus-Stromeyer S.A."/>
            <person name="Caldana C."/>
            <person name="Canovas D."/>
            <person name="Cerqueira G.C."/>
            <person name="Chen F."/>
            <person name="Chen W."/>
            <person name="Choi C."/>
            <person name="Clum A."/>
            <person name="Dos Santos R.A."/>
            <person name="Damasio A.R."/>
            <person name="Diallinas G."/>
            <person name="Emri T."/>
            <person name="Fekete E."/>
            <person name="Flipphi M."/>
            <person name="Freyberg S."/>
            <person name="Gallo A."/>
            <person name="Gournas C."/>
            <person name="Habgood R."/>
            <person name="Hainaut M."/>
            <person name="Harispe M.L."/>
            <person name="Henrissat B."/>
            <person name="Hilden K.S."/>
            <person name="Hope R."/>
            <person name="Hossain A."/>
            <person name="Karabika E."/>
            <person name="Karaffa L."/>
            <person name="Karanyi Z."/>
            <person name="Krasevec N."/>
            <person name="Kuo A."/>
            <person name="Kusch H."/>
            <person name="LaButti K."/>
            <person name="Lagendijk E.L."/>
            <person name="Lapidus A."/>
            <person name="Levasseur A."/>
            <person name="Lindquist E."/>
            <person name="Lipzen A."/>
            <person name="Logrieco A.F."/>
            <person name="MacCabe A."/>
            <person name="Maekelae M.R."/>
            <person name="Malavazi I."/>
            <person name="Melin P."/>
            <person name="Meyer V."/>
            <person name="Mielnichuk N."/>
            <person name="Miskei M."/>
            <person name="Molnar A.P."/>
            <person name="Mule G."/>
            <person name="Ngan C.Y."/>
            <person name="Orejas M."/>
            <person name="Orosz E."/>
            <person name="Ouedraogo J.P."/>
            <person name="Overkamp K.M."/>
            <person name="Park H.-S."/>
            <person name="Perrone G."/>
            <person name="Piumi F."/>
            <person name="Punt P.J."/>
            <person name="Ram A.F."/>
            <person name="Ramon A."/>
            <person name="Rauscher S."/>
            <person name="Record E."/>
            <person name="Riano-Pachon D.M."/>
            <person name="Robert V."/>
            <person name="Roehrig J."/>
            <person name="Ruller R."/>
            <person name="Salamov A."/>
            <person name="Salih N.S."/>
            <person name="Samson R.A."/>
            <person name="Sandor E."/>
            <person name="Sanguinetti M."/>
            <person name="Schuetze T."/>
            <person name="Sepcic K."/>
            <person name="Shelest E."/>
            <person name="Sherlock G."/>
            <person name="Sophianopoulou V."/>
            <person name="Squina F.M."/>
            <person name="Sun H."/>
            <person name="Susca A."/>
            <person name="Todd R.B."/>
            <person name="Tsang A."/>
            <person name="Unkles S.E."/>
            <person name="van de Wiele N."/>
            <person name="van Rossen-Uffink D."/>
            <person name="Oliveira J.V."/>
            <person name="Vesth T.C."/>
            <person name="Visser J."/>
            <person name="Yu J.-H."/>
            <person name="Zhou M."/>
            <person name="Andersen M.R."/>
            <person name="Archer D.B."/>
            <person name="Baker S.E."/>
            <person name="Benoit I."/>
            <person name="Brakhage A.A."/>
            <person name="Braus G.H."/>
            <person name="Fischer R."/>
            <person name="Frisvad J.C."/>
            <person name="Goldman G.H."/>
            <person name="Houbraken J."/>
            <person name="Oakley B."/>
            <person name="Pocsi I."/>
            <person name="Scazzocchio C."/>
            <person name="Seiboth B."/>
            <person name="vanKuyk P.A."/>
            <person name="Wortman J."/>
            <person name="Dyer P.S."/>
            <person name="Grigoriev I.V."/>
        </authorList>
    </citation>
    <scope>NUCLEOTIDE SEQUENCE [LARGE SCALE GENOMIC DNA]</scope>
    <source>
        <strain evidence="7">CBS 583.65</strain>
    </source>
</reference>
<dbReference type="GO" id="GO:0003677">
    <property type="term" value="F:DNA binding"/>
    <property type="evidence" value="ECO:0007669"/>
    <property type="project" value="UniProtKB-KW"/>
</dbReference>
<keyword evidence="4" id="KW-0539">Nucleus</keyword>
<protein>
    <recommendedName>
        <fullName evidence="5">Zn(2)-C6 fungal-type domain-containing protein</fullName>
    </recommendedName>
</protein>
<dbReference type="InterPro" id="IPR001138">
    <property type="entry name" value="Zn2Cys6_DnaBD"/>
</dbReference>
<dbReference type="SUPFAM" id="SSF57701">
    <property type="entry name" value="Zn2/Cys6 DNA-binding domain"/>
    <property type="match status" value="1"/>
</dbReference>
<proteinExistence type="predicted"/>
<dbReference type="PROSITE" id="PS00463">
    <property type="entry name" value="ZN2_CY6_FUNGAL_1"/>
    <property type="match status" value="1"/>
</dbReference>
<dbReference type="VEuPathDB" id="FungiDB:ASPVEDRAFT_88796"/>
<keyword evidence="1" id="KW-0805">Transcription regulation</keyword>
<gene>
    <name evidence="6" type="ORF">ASPVEDRAFT_88796</name>
</gene>
<dbReference type="PANTHER" id="PTHR31069:SF32">
    <property type="entry name" value="ARGININE METABOLISM REGULATION PROTEIN II"/>
    <property type="match status" value="1"/>
</dbReference>
<organism evidence="6 7">
    <name type="scientific">Aspergillus versicolor CBS 583.65</name>
    <dbReference type="NCBI Taxonomy" id="1036611"/>
    <lineage>
        <taxon>Eukaryota</taxon>
        <taxon>Fungi</taxon>
        <taxon>Dikarya</taxon>
        <taxon>Ascomycota</taxon>
        <taxon>Pezizomycotina</taxon>
        <taxon>Eurotiomycetes</taxon>
        <taxon>Eurotiomycetidae</taxon>
        <taxon>Eurotiales</taxon>
        <taxon>Aspergillaceae</taxon>
        <taxon>Aspergillus</taxon>
        <taxon>Aspergillus subgen. Nidulantes</taxon>
    </lineage>
</organism>
<evidence type="ECO:0000256" key="4">
    <source>
        <dbReference type="ARBA" id="ARBA00023242"/>
    </source>
</evidence>
<dbReference type="GO" id="GO:0000981">
    <property type="term" value="F:DNA-binding transcription factor activity, RNA polymerase II-specific"/>
    <property type="evidence" value="ECO:0007669"/>
    <property type="project" value="InterPro"/>
</dbReference>
<evidence type="ECO:0000256" key="1">
    <source>
        <dbReference type="ARBA" id="ARBA00023015"/>
    </source>
</evidence>
<evidence type="ECO:0000256" key="2">
    <source>
        <dbReference type="ARBA" id="ARBA00023125"/>
    </source>
</evidence>
<dbReference type="STRING" id="1036611.A0A1L9Q1B9"/>
<evidence type="ECO:0000313" key="6">
    <source>
        <dbReference type="EMBL" id="OJJ07550.1"/>
    </source>
</evidence>
<keyword evidence="7" id="KW-1185">Reference proteome</keyword>
<dbReference type="GeneID" id="63733932"/>
<evidence type="ECO:0000259" key="5">
    <source>
        <dbReference type="PROSITE" id="PS50048"/>
    </source>
</evidence>
<dbReference type="PANTHER" id="PTHR31069">
    <property type="entry name" value="OLEATE-ACTIVATED TRANSCRIPTION FACTOR 1-RELATED"/>
    <property type="match status" value="1"/>
</dbReference>
<dbReference type="PROSITE" id="PS50048">
    <property type="entry name" value="ZN2_CY6_FUNGAL_2"/>
    <property type="match status" value="1"/>
</dbReference>
<dbReference type="SMART" id="SM00066">
    <property type="entry name" value="GAL4"/>
    <property type="match status" value="1"/>
</dbReference>
<dbReference type="Gene3D" id="4.10.240.10">
    <property type="entry name" value="Zn(2)-C6 fungal-type DNA-binding domain"/>
    <property type="match status" value="1"/>
</dbReference>
<dbReference type="Pfam" id="PF11951">
    <property type="entry name" value="Fungal_trans_2"/>
    <property type="match status" value="1"/>
</dbReference>
<dbReference type="EMBL" id="KV878137">
    <property type="protein sequence ID" value="OJJ07550.1"/>
    <property type="molecule type" value="Genomic_DNA"/>
</dbReference>
<sequence>MPFPARHPRPQQPRKRTKTFTGCWTCRSRKIKCDETRPICSQCCAKGLECEGYGVRLQWLPPATDADSLHAELPAAVAGARSLRRLVPIELPAAVLGWSQIDDILCYIDSIASIIPAGDNAHVHHFGVFSIPQQRRSLSSSPSAALTELQTLPQSDEDEQVVWPGVLDVGASFSLPTGSPADYSDPYYSEADAAWGLCRLHDNLGFSSDFTQQEELNASTVFSELDYSLPEYTVNRPQIGERSHILEGATIPAEDVCPETTDSADKTKPHIHPSIIEPPKALVVPAHEQLLMEHYRNRVVNLFCVIDNAKSPWKTIHLTRVLQCAGELSFGGKTTTIRNALRNALLAISAFCLSNDHRSGQRLEDAEKWETIASRYRCDAIGLLKDAVQSHLHQEERPKYKEFVATTLSMITINVMSGDTSTCGMHLDGAEQLISYMSARKTRFSNKARSLHRIYLYLRVIYESTAVRRHRTDSSRFSPSFGSRRTVGPRPVIAREHILLADDESPSITKCLAPPLSTSTELLSYECIYGVPQNLLLLLKACIELIDEVEDERTKSGTLNIPESLNRLCDDLEREILDWPLEDHEPREHQNAAPATAASSSSSSAKIIFHQTRAFLNALIIYFSQSIRLLGFRYLRQYVQAVLESIEAIEEIKAETKIIAAPLFWPAFIAATEAFEPLHQERFRAWYDRVQVYGIASVRTGIQVIQDVWRSGLANSNRQMQCSWRDVVERTGDCLMLT</sequence>
<dbReference type="InterPro" id="IPR036864">
    <property type="entry name" value="Zn2-C6_fun-type_DNA-bd_sf"/>
</dbReference>
<dbReference type="RefSeq" id="XP_040673312.1">
    <property type="nucleotide sequence ID" value="XM_040818421.1"/>
</dbReference>
<keyword evidence="2" id="KW-0238">DNA-binding</keyword>
<dbReference type="InterPro" id="IPR050675">
    <property type="entry name" value="OAF3"/>
</dbReference>
<dbReference type="CDD" id="cd00067">
    <property type="entry name" value="GAL4"/>
    <property type="match status" value="1"/>
</dbReference>
<name>A0A1L9Q1B9_ASPVE</name>
<dbReference type="Proteomes" id="UP000184073">
    <property type="component" value="Unassembled WGS sequence"/>
</dbReference>
<evidence type="ECO:0000313" key="7">
    <source>
        <dbReference type="Proteomes" id="UP000184073"/>
    </source>
</evidence>
<dbReference type="AlphaFoldDB" id="A0A1L9Q1B9"/>
<dbReference type="OrthoDB" id="3477330at2759"/>
<dbReference type="Pfam" id="PF00172">
    <property type="entry name" value="Zn_clus"/>
    <property type="match status" value="1"/>
</dbReference>
<dbReference type="InterPro" id="IPR021858">
    <property type="entry name" value="Fun_TF"/>
</dbReference>
<dbReference type="GO" id="GO:0008270">
    <property type="term" value="F:zinc ion binding"/>
    <property type="evidence" value="ECO:0007669"/>
    <property type="project" value="InterPro"/>
</dbReference>
<keyword evidence="3" id="KW-0804">Transcription</keyword>